<dbReference type="Gene3D" id="3.40.50.880">
    <property type="match status" value="1"/>
</dbReference>
<dbReference type="Proteomes" id="UP000244064">
    <property type="component" value="Unassembled WGS sequence"/>
</dbReference>
<dbReference type="InterPro" id="IPR017926">
    <property type="entry name" value="GATASE"/>
</dbReference>
<sequence length="236" mass="25986">MKRIAILQHVAFEGPARIADWLALRNLPARTHHLYAGDALPQLDDFDLLILLGGPMNIDEEHLHPWLGAEKRLLRNALAAGKRVLGICLGGQLLADALGARVAAMGQSEIGWWPLEKYADSRHSPLGRMLPQRLMALHWHAQAFGLPQDAIALYGSAVCRWQGFVWEERAVALQCHLESTPESVEALLVHAGEDLRMAGAVQDAASIREGSDHCRSPGMPLYRLLDYLSGPHAALR</sequence>
<dbReference type="EMBL" id="QASN01000017">
    <property type="protein sequence ID" value="PTU74339.1"/>
    <property type="molecule type" value="Genomic_DNA"/>
</dbReference>
<proteinExistence type="predicted"/>
<evidence type="ECO:0000259" key="1">
    <source>
        <dbReference type="Pfam" id="PF00117"/>
    </source>
</evidence>
<comment type="caution">
    <text evidence="2">The sequence shown here is derived from an EMBL/GenBank/DDBJ whole genome shotgun (WGS) entry which is preliminary data.</text>
</comment>
<gene>
    <name evidence="2" type="ORF">DBO85_09580</name>
</gene>
<dbReference type="CDD" id="cd01741">
    <property type="entry name" value="GATase1_1"/>
    <property type="match status" value="1"/>
</dbReference>
<dbReference type="GO" id="GO:0005829">
    <property type="term" value="C:cytosol"/>
    <property type="evidence" value="ECO:0007669"/>
    <property type="project" value="TreeGrafter"/>
</dbReference>
<dbReference type="PANTHER" id="PTHR42695:SF5">
    <property type="entry name" value="GLUTAMINE AMIDOTRANSFERASE YLR126C-RELATED"/>
    <property type="match status" value="1"/>
</dbReference>
<evidence type="ECO:0000313" key="3">
    <source>
        <dbReference type="Proteomes" id="UP000244064"/>
    </source>
</evidence>
<protein>
    <submittedName>
        <fullName evidence="2">GMP synthase</fullName>
    </submittedName>
</protein>
<dbReference type="FunFam" id="3.40.50.880:FF:000033">
    <property type="entry name" value="Glutamine amidotransferase class-I"/>
    <property type="match status" value="1"/>
</dbReference>
<dbReference type="PROSITE" id="PS51273">
    <property type="entry name" value="GATASE_TYPE_1"/>
    <property type="match status" value="1"/>
</dbReference>
<dbReference type="Pfam" id="PF00117">
    <property type="entry name" value="GATase"/>
    <property type="match status" value="1"/>
</dbReference>
<dbReference type="PANTHER" id="PTHR42695">
    <property type="entry name" value="GLUTAMINE AMIDOTRANSFERASE YLR126C-RELATED"/>
    <property type="match status" value="1"/>
</dbReference>
<dbReference type="InterPro" id="IPR029062">
    <property type="entry name" value="Class_I_gatase-like"/>
</dbReference>
<organism evidence="2 3">
    <name type="scientific">Pseudomonas mangrovi</name>
    <dbReference type="NCBI Taxonomy" id="2161748"/>
    <lineage>
        <taxon>Bacteria</taxon>
        <taxon>Pseudomonadati</taxon>
        <taxon>Pseudomonadota</taxon>
        <taxon>Gammaproteobacteria</taxon>
        <taxon>Pseudomonadales</taxon>
        <taxon>Pseudomonadaceae</taxon>
        <taxon>Pseudomonas</taxon>
    </lineage>
</organism>
<reference evidence="2 3" key="1">
    <citation type="submission" date="2018-04" db="EMBL/GenBank/DDBJ databases">
        <title>Pseudomonas sp. nov., isolated from mangrove soil.</title>
        <authorList>
            <person name="Chen C."/>
        </authorList>
    </citation>
    <scope>NUCLEOTIDE SEQUENCE [LARGE SCALE GENOMIC DNA]</scope>
    <source>
        <strain evidence="2 3">TC-11</strain>
    </source>
</reference>
<keyword evidence="3" id="KW-1185">Reference proteome</keyword>
<dbReference type="InterPro" id="IPR044992">
    <property type="entry name" value="ChyE-like"/>
</dbReference>
<evidence type="ECO:0000313" key="2">
    <source>
        <dbReference type="EMBL" id="PTU74339.1"/>
    </source>
</evidence>
<feature type="domain" description="Glutamine amidotransferase" evidence="1">
    <location>
        <begin position="43"/>
        <end position="183"/>
    </location>
</feature>
<dbReference type="AlphaFoldDB" id="A0A2T5P9B6"/>
<name>A0A2T5P9B6_9PSED</name>
<dbReference type="OrthoDB" id="9813383at2"/>
<dbReference type="SUPFAM" id="SSF52317">
    <property type="entry name" value="Class I glutamine amidotransferase-like"/>
    <property type="match status" value="1"/>
</dbReference>
<dbReference type="RefSeq" id="WP_108107036.1">
    <property type="nucleotide sequence ID" value="NZ_QASN01000017.1"/>
</dbReference>
<accession>A0A2T5P9B6</accession>